<proteinExistence type="predicted"/>
<dbReference type="AlphaFoldDB" id="A0A918HNP7"/>
<organism evidence="1 2">
    <name type="scientific">Streptomyces phaeofaciens</name>
    <dbReference type="NCBI Taxonomy" id="68254"/>
    <lineage>
        <taxon>Bacteria</taxon>
        <taxon>Bacillati</taxon>
        <taxon>Actinomycetota</taxon>
        <taxon>Actinomycetes</taxon>
        <taxon>Kitasatosporales</taxon>
        <taxon>Streptomycetaceae</taxon>
        <taxon>Streptomyces</taxon>
    </lineage>
</organism>
<reference evidence="1" key="2">
    <citation type="submission" date="2020-09" db="EMBL/GenBank/DDBJ databases">
        <authorList>
            <person name="Sun Q."/>
            <person name="Ohkuma M."/>
        </authorList>
    </citation>
    <scope>NUCLEOTIDE SEQUENCE</scope>
    <source>
        <strain evidence="1">JCM 4125</strain>
    </source>
</reference>
<dbReference type="EMBL" id="BMSA01000025">
    <property type="protein sequence ID" value="GGT80331.1"/>
    <property type="molecule type" value="Genomic_DNA"/>
</dbReference>
<evidence type="ECO:0000313" key="2">
    <source>
        <dbReference type="Proteomes" id="UP000646776"/>
    </source>
</evidence>
<reference evidence="1" key="1">
    <citation type="journal article" date="2014" name="Int. J. Syst. Evol. Microbiol.">
        <title>Complete genome sequence of Corynebacterium casei LMG S-19264T (=DSM 44701T), isolated from a smear-ripened cheese.</title>
        <authorList>
            <consortium name="US DOE Joint Genome Institute (JGI-PGF)"/>
            <person name="Walter F."/>
            <person name="Albersmeier A."/>
            <person name="Kalinowski J."/>
            <person name="Ruckert C."/>
        </authorList>
    </citation>
    <scope>NUCLEOTIDE SEQUENCE</scope>
    <source>
        <strain evidence="1">JCM 4125</strain>
    </source>
</reference>
<gene>
    <name evidence="1" type="ORF">GCM10010226_68680</name>
</gene>
<accession>A0A918HNP7</accession>
<comment type="caution">
    <text evidence="1">The sequence shown here is derived from an EMBL/GenBank/DDBJ whole genome shotgun (WGS) entry which is preliminary data.</text>
</comment>
<dbReference type="Proteomes" id="UP000646776">
    <property type="component" value="Unassembled WGS sequence"/>
</dbReference>
<protein>
    <submittedName>
        <fullName evidence="1">Uncharacterized protein</fullName>
    </submittedName>
</protein>
<keyword evidence="2" id="KW-1185">Reference proteome</keyword>
<evidence type="ECO:0000313" key="1">
    <source>
        <dbReference type="EMBL" id="GGT80331.1"/>
    </source>
</evidence>
<name>A0A918HNP7_9ACTN</name>
<sequence>MARGRTRWHQGPVGRSGPFRIEWAGRSAHETLSAREIADHATTVGAARASFRENTGSEPGDPARAAAAIVTAVTADNPAAPARQPRLRRLRWESSMSCAPRTT</sequence>